<accession>X0UJM2</accession>
<protein>
    <recommendedName>
        <fullName evidence="1">Peptidase C51 domain-containing protein</fullName>
    </recommendedName>
</protein>
<dbReference type="EMBL" id="BARS01028227">
    <property type="protein sequence ID" value="GAG05989.1"/>
    <property type="molecule type" value="Genomic_DNA"/>
</dbReference>
<proteinExistence type="predicted"/>
<feature type="non-terminal residue" evidence="2">
    <location>
        <position position="264"/>
    </location>
</feature>
<organism evidence="2">
    <name type="scientific">marine sediment metagenome</name>
    <dbReference type="NCBI Taxonomy" id="412755"/>
    <lineage>
        <taxon>unclassified sequences</taxon>
        <taxon>metagenomes</taxon>
        <taxon>ecological metagenomes</taxon>
    </lineage>
</organism>
<name>X0UJM2_9ZZZZ</name>
<feature type="non-terminal residue" evidence="2">
    <location>
        <position position="1"/>
    </location>
</feature>
<comment type="caution">
    <text evidence="2">The sequence shown here is derived from an EMBL/GenBank/DDBJ whole genome shotgun (WGS) entry which is preliminary data.</text>
</comment>
<dbReference type="Pfam" id="PF05257">
    <property type="entry name" value="CHAP"/>
    <property type="match status" value="1"/>
</dbReference>
<sequence length="264" mass="29031">SFLDWGVDVTSNPQKGDVVVLSTTAGPSKGHVGFFMGYNEDGSIQVLGGNTSNGVNEARFASQNILGFRRSVSQASDTDILQARESLLNIEDSEKREAALKYFDDRSQTRRALDVATDTEEGRAYANDMIEGIDVNNDVDVLAARQELLNIDDVEKRESSVNEFDLQIENAQKLQGASDTEKGRTSAENMLKGVDVNDDVDVLAARQELLQIKDVDERASAVNEFDLQVENKRKLLNASDTEEGRKIGLQAGERADDELSAIRE</sequence>
<dbReference type="PROSITE" id="PS50911">
    <property type="entry name" value="CHAP"/>
    <property type="match status" value="1"/>
</dbReference>
<feature type="domain" description="Peptidase C51" evidence="1">
    <location>
        <begin position="1"/>
        <end position="70"/>
    </location>
</feature>
<reference evidence="2" key="1">
    <citation type="journal article" date="2014" name="Front. Microbiol.">
        <title>High frequency of phylogenetically diverse reductive dehalogenase-homologous genes in deep subseafloor sedimentary metagenomes.</title>
        <authorList>
            <person name="Kawai M."/>
            <person name="Futagami T."/>
            <person name="Toyoda A."/>
            <person name="Takaki Y."/>
            <person name="Nishi S."/>
            <person name="Hori S."/>
            <person name="Arai W."/>
            <person name="Tsubouchi T."/>
            <person name="Morono Y."/>
            <person name="Uchiyama I."/>
            <person name="Ito T."/>
            <person name="Fujiyama A."/>
            <person name="Inagaki F."/>
            <person name="Takami H."/>
        </authorList>
    </citation>
    <scope>NUCLEOTIDE SEQUENCE</scope>
    <source>
        <strain evidence="2">Expedition CK06-06</strain>
    </source>
</reference>
<gene>
    <name evidence="2" type="ORF">S01H1_44262</name>
</gene>
<dbReference type="Gene3D" id="3.90.1720.10">
    <property type="entry name" value="endopeptidase domain like (from Nostoc punctiforme)"/>
    <property type="match status" value="1"/>
</dbReference>
<evidence type="ECO:0000313" key="2">
    <source>
        <dbReference type="EMBL" id="GAG05989.1"/>
    </source>
</evidence>
<dbReference type="AlphaFoldDB" id="X0UJM2"/>
<dbReference type="InterPro" id="IPR007921">
    <property type="entry name" value="CHAP_dom"/>
</dbReference>
<evidence type="ECO:0000259" key="1">
    <source>
        <dbReference type="PROSITE" id="PS50911"/>
    </source>
</evidence>